<comment type="catalytic activity">
    <reaction evidence="7">
        <text>L-lysyl-[lipoyl-carrier protein] + (R)-lipoate + ATP = N(6)-[(R)-lipoyl]-L-lysyl-[lipoyl-carrier protein] + AMP + diphosphate + H(+)</text>
        <dbReference type="Rhea" id="RHEA:49288"/>
        <dbReference type="Rhea" id="RHEA-COMP:10500"/>
        <dbReference type="Rhea" id="RHEA-COMP:10502"/>
        <dbReference type="ChEBI" id="CHEBI:15378"/>
        <dbReference type="ChEBI" id="CHEBI:29969"/>
        <dbReference type="ChEBI" id="CHEBI:30616"/>
        <dbReference type="ChEBI" id="CHEBI:33019"/>
        <dbReference type="ChEBI" id="CHEBI:83088"/>
        <dbReference type="ChEBI" id="CHEBI:83099"/>
        <dbReference type="ChEBI" id="CHEBI:456215"/>
        <dbReference type="EC" id="6.3.1.20"/>
    </reaction>
</comment>
<gene>
    <name evidence="9" type="primary">lplJ_6</name>
    <name evidence="9" type="ORF">SDC9_52466</name>
</gene>
<comment type="pathway">
    <text evidence="2">Protein modification; protein lipoylation via exogenous pathway; protein N(6)-(lipoyl)lysine from lipoate: step 1/2.</text>
</comment>
<dbReference type="Gene3D" id="3.30.390.50">
    <property type="entry name" value="CO dehydrogenase flavoprotein, C-terminal domain"/>
    <property type="match status" value="1"/>
</dbReference>
<dbReference type="EC" id="6.3.1.20" evidence="3"/>
<name>A0A644WQR0_9ZZZZ</name>
<dbReference type="InterPro" id="IPR019491">
    <property type="entry name" value="Lipoate_protein_ligase_C"/>
</dbReference>
<dbReference type="GO" id="GO:0017118">
    <property type="term" value="F:lipoyltransferase activity"/>
    <property type="evidence" value="ECO:0007669"/>
    <property type="project" value="TreeGrafter"/>
</dbReference>
<dbReference type="AlphaFoldDB" id="A0A644WQR0"/>
<dbReference type="Pfam" id="PF21948">
    <property type="entry name" value="LplA-B_cat"/>
    <property type="match status" value="1"/>
</dbReference>
<dbReference type="NCBIfam" id="TIGR00545">
    <property type="entry name" value="lipoyltrans"/>
    <property type="match status" value="1"/>
</dbReference>
<dbReference type="EMBL" id="VSSQ01001205">
    <property type="protein sequence ID" value="MPM06170.1"/>
    <property type="molecule type" value="Genomic_DNA"/>
</dbReference>
<evidence type="ECO:0000256" key="3">
    <source>
        <dbReference type="ARBA" id="ARBA00012367"/>
    </source>
</evidence>
<evidence type="ECO:0000256" key="1">
    <source>
        <dbReference type="ARBA" id="ARBA00005085"/>
    </source>
</evidence>
<evidence type="ECO:0000259" key="8">
    <source>
        <dbReference type="PROSITE" id="PS51733"/>
    </source>
</evidence>
<dbReference type="FunFam" id="3.30.930.10:FF:000072">
    <property type="entry name" value="Lipoate--protein ligase"/>
    <property type="match status" value="1"/>
</dbReference>
<dbReference type="PANTHER" id="PTHR12561:SF3">
    <property type="entry name" value="LIPOYLTRANSFERASE 1, MITOCHONDRIAL"/>
    <property type="match status" value="1"/>
</dbReference>
<accession>A0A644WQR0</accession>
<dbReference type="SUPFAM" id="SSF55681">
    <property type="entry name" value="Class II aaRS and biotin synthetases"/>
    <property type="match status" value="1"/>
</dbReference>
<dbReference type="CDD" id="cd16443">
    <property type="entry name" value="LplA"/>
    <property type="match status" value="1"/>
</dbReference>
<proteinExistence type="predicted"/>
<dbReference type="GO" id="GO:0005524">
    <property type="term" value="F:ATP binding"/>
    <property type="evidence" value="ECO:0007669"/>
    <property type="project" value="UniProtKB-KW"/>
</dbReference>
<evidence type="ECO:0000256" key="6">
    <source>
        <dbReference type="ARBA" id="ARBA00022840"/>
    </source>
</evidence>
<evidence type="ECO:0000256" key="5">
    <source>
        <dbReference type="ARBA" id="ARBA00022741"/>
    </source>
</evidence>
<organism evidence="9">
    <name type="scientific">bioreactor metagenome</name>
    <dbReference type="NCBI Taxonomy" id="1076179"/>
    <lineage>
        <taxon>unclassified sequences</taxon>
        <taxon>metagenomes</taxon>
        <taxon>ecological metagenomes</taxon>
    </lineage>
</organism>
<dbReference type="GO" id="GO:0009249">
    <property type="term" value="P:protein lipoylation"/>
    <property type="evidence" value="ECO:0007669"/>
    <property type="project" value="InterPro"/>
</dbReference>
<comment type="caution">
    <text evidence="9">The sequence shown here is derived from an EMBL/GenBank/DDBJ whole genome shotgun (WGS) entry which is preliminary data.</text>
</comment>
<dbReference type="InterPro" id="IPR045864">
    <property type="entry name" value="aa-tRNA-synth_II/BPL/LPL"/>
</dbReference>
<dbReference type="InterPro" id="IPR004143">
    <property type="entry name" value="BPL_LPL_catalytic"/>
</dbReference>
<evidence type="ECO:0000256" key="2">
    <source>
        <dbReference type="ARBA" id="ARBA00005124"/>
    </source>
</evidence>
<dbReference type="SUPFAM" id="SSF82649">
    <property type="entry name" value="SufE/NifU"/>
    <property type="match status" value="1"/>
</dbReference>
<dbReference type="GO" id="GO:0005737">
    <property type="term" value="C:cytoplasm"/>
    <property type="evidence" value="ECO:0007669"/>
    <property type="project" value="TreeGrafter"/>
</dbReference>
<dbReference type="GO" id="GO:0016979">
    <property type="term" value="F:lipoate-protein ligase activity"/>
    <property type="evidence" value="ECO:0007669"/>
    <property type="project" value="UniProtKB-EC"/>
</dbReference>
<evidence type="ECO:0000256" key="4">
    <source>
        <dbReference type="ARBA" id="ARBA00022598"/>
    </source>
</evidence>
<keyword evidence="4 9" id="KW-0436">Ligase</keyword>
<dbReference type="PANTHER" id="PTHR12561">
    <property type="entry name" value="LIPOATE-PROTEIN LIGASE"/>
    <property type="match status" value="1"/>
</dbReference>
<feature type="domain" description="BPL/LPL catalytic" evidence="8">
    <location>
        <begin position="28"/>
        <end position="215"/>
    </location>
</feature>
<protein>
    <recommendedName>
        <fullName evidence="3">lipoate--protein ligase</fullName>
        <ecNumber evidence="3">6.3.1.20</ecNumber>
    </recommendedName>
</protein>
<keyword evidence="5" id="KW-0547">Nucleotide-binding</keyword>
<dbReference type="Pfam" id="PF10437">
    <property type="entry name" value="Lip_prot_lig_C"/>
    <property type="match status" value="1"/>
</dbReference>
<sequence>MAITYIESPSTDPAFNLALEEYVFKNLPRDKTYFMLWQNDNAIIVGRHQNTAEEVNAVYVSEHNIKVVRRLSGGGAVYHDLGNLNYTFIADAKDAQVIDLQYFCLPLIRALEKLGVHAGMQGRNDIVIDGKKFSGNSQYIKDDRIMHHGTILFDSDLSVLSEALKADPEKFESKGVKSVRNRVTNLRPYLPEGTTLKQFREALLANMTEGEELETYTLSPADLMGVQKIRQGRYELWDWNYGVSPDYTVRRSKRFPSCGLVELRIQVVEGRIANLAVFGDFIGNGDADELAGELKGCRMERRALTAVLELIPVSWYFFDVSSEELVDLILL</sequence>
<dbReference type="InterPro" id="IPR004562">
    <property type="entry name" value="LipoylTrfase_LipoateP_Ligase"/>
</dbReference>
<keyword evidence="6" id="KW-0067">ATP-binding</keyword>
<dbReference type="Gene3D" id="3.30.930.10">
    <property type="entry name" value="Bira Bifunctional Protein, Domain 2"/>
    <property type="match status" value="1"/>
</dbReference>
<evidence type="ECO:0000313" key="9">
    <source>
        <dbReference type="EMBL" id="MPM06170.1"/>
    </source>
</evidence>
<dbReference type="UniPathway" id="UPA00537">
    <property type="reaction ID" value="UER00594"/>
</dbReference>
<evidence type="ECO:0000256" key="7">
    <source>
        <dbReference type="ARBA" id="ARBA00048037"/>
    </source>
</evidence>
<comment type="pathway">
    <text evidence="1">Protein modification; protein lipoylation via exogenous pathway; protein N(6)-(lipoyl)lysine from lipoate: step 2/2.</text>
</comment>
<reference evidence="9" key="1">
    <citation type="submission" date="2019-08" db="EMBL/GenBank/DDBJ databases">
        <authorList>
            <person name="Kucharzyk K."/>
            <person name="Murdoch R.W."/>
            <person name="Higgins S."/>
            <person name="Loffler F."/>
        </authorList>
    </citation>
    <scope>NUCLEOTIDE SEQUENCE</scope>
</reference>
<dbReference type="PROSITE" id="PS51733">
    <property type="entry name" value="BPL_LPL_CATALYTIC"/>
    <property type="match status" value="1"/>
</dbReference>